<dbReference type="CDD" id="cd04301">
    <property type="entry name" value="NAT_SF"/>
    <property type="match status" value="1"/>
</dbReference>
<dbReference type="Pfam" id="PF13508">
    <property type="entry name" value="Acetyltransf_7"/>
    <property type="match status" value="1"/>
</dbReference>
<protein>
    <recommendedName>
        <fullName evidence="1">N-acetyltransferase domain-containing protein</fullName>
    </recommendedName>
</protein>
<proteinExistence type="predicted"/>
<reference evidence="2" key="1">
    <citation type="submission" date="2021-04" db="EMBL/GenBank/DDBJ databases">
        <title>Draft genome of Fusarium avenaceum strain F156N33, isolated from an atmospheric sample in Virginia.</title>
        <authorList>
            <person name="Yang S."/>
            <person name="Vinatzer B.A."/>
            <person name="Coleman J."/>
        </authorList>
    </citation>
    <scope>NUCLEOTIDE SEQUENCE</scope>
    <source>
        <strain evidence="2">F156N33</strain>
    </source>
</reference>
<dbReference type="PROSITE" id="PS51186">
    <property type="entry name" value="GNAT"/>
    <property type="match status" value="1"/>
</dbReference>
<dbReference type="InterPro" id="IPR016181">
    <property type="entry name" value="Acyl_CoA_acyltransferase"/>
</dbReference>
<dbReference type="PANTHER" id="PTHR42791">
    <property type="entry name" value="GNAT FAMILY ACETYLTRANSFERASE"/>
    <property type="match status" value="1"/>
</dbReference>
<accession>A0A9P7KT77</accession>
<sequence>MLSYPPIKPLSLLSQGWVITDHCATSKELRWEIVLRDARYNELPKIAHVMAKAFWKDNLFGDLIHPHRVTYPDDVDLYWLRRARVNFWDYRWKWLVAVSIDKSGRETVAGIAQWARLGDGGRKLECSYLDPRNLLKPLSSVAMKVHGWAWPNRATDPEVEDIIERAYPCFDQIWSGERAESWYLECLAVHPDFQGRGVGRELVQWGLDEAQAEGVCASVVSALGKEGFYTKCGFGEQHGSARQGEGNPLADVEGSDIFWKWPNVQT</sequence>
<dbReference type="InterPro" id="IPR000182">
    <property type="entry name" value="GNAT_dom"/>
</dbReference>
<evidence type="ECO:0000313" key="2">
    <source>
        <dbReference type="EMBL" id="KAG5665081.1"/>
    </source>
</evidence>
<gene>
    <name evidence="2" type="ORF">KAF25_008815</name>
</gene>
<dbReference type="Proteomes" id="UP000782241">
    <property type="component" value="Unassembled WGS sequence"/>
</dbReference>
<dbReference type="SUPFAM" id="SSF55729">
    <property type="entry name" value="Acyl-CoA N-acyltransferases (Nat)"/>
    <property type="match status" value="1"/>
</dbReference>
<dbReference type="InterPro" id="IPR052523">
    <property type="entry name" value="Trichothecene_AcTrans"/>
</dbReference>
<evidence type="ECO:0000313" key="3">
    <source>
        <dbReference type="Proteomes" id="UP000782241"/>
    </source>
</evidence>
<feature type="domain" description="N-acetyltransferase" evidence="1">
    <location>
        <begin position="182"/>
        <end position="264"/>
    </location>
</feature>
<dbReference type="GO" id="GO:0016747">
    <property type="term" value="F:acyltransferase activity, transferring groups other than amino-acyl groups"/>
    <property type="evidence" value="ECO:0007669"/>
    <property type="project" value="InterPro"/>
</dbReference>
<dbReference type="PANTHER" id="PTHR42791:SF16">
    <property type="entry name" value="N-ACETYLTRANSFERASE DOMAIN-CONTAINING PROTEIN"/>
    <property type="match status" value="1"/>
</dbReference>
<name>A0A9P7KT77_9HYPO</name>
<evidence type="ECO:0000259" key="1">
    <source>
        <dbReference type="PROSITE" id="PS51186"/>
    </source>
</evidence>
<comment type="caution">
    <text evidence="2">The sequence shown here is derived from an EMBL/GenBank/DDBJ whole genome shotgun (WGS) entry which is preliminary data.</text>
</comment>
<dbReference type="EMBL" id="JAGPUO010000002">
    <property type="protein sequence ID" value="KAG5665081.1"/>
    <property type="molecule type" value="Genomic_DNA"/>
</dbReference>
<dbReference type="AlphaFoldDB" id="A0A9P7KT77"/>
<dbReference type="Gene3D" id="3.40.630.30">
    <property type="match status" value="1"/>
</dbReference>
<keyword evidence="3" id="KW-1185">Reference proteome</keyword>
<organism evidence="2 3">
    <name type="scientific">Fusarium avenaceum</name>
    <dbReference type="NCBI Taxonomy" id="40199"/>
    <lineage>
        <taxon>Eukaryota</taxon>
        <taxon>Fungi</taxon>
        <taxon>Dikarya</taxon>
        <taxon>Ascomycota</taxon>
        <taxon>Pezizomycotina</taxon>
        <taxon>Sordariomycetes</taxon>
        <taxon>Hypocreomycetidae</taxon>
        <taxon>Hypocreales</taxon>
        <taxon>Nectriaceae</taxon>
        <taxon>Fusarium</taxon>
        <taxon>Fusarium tricinctum species complex</taxon>
    </lineage>
</organism>